<evidence type="ECO:0000256" key="11">
    <source>
        <dbReference type="PIRNR" id="PIRNR036392"/>
    </source>
</evidence>
<dbReference type="CDD" id="cd17584">
    <property type="entry name" value="REC_typeB_ARR-like"/>
    <property type="match status" value="1"/>
</dbReference>
<dbReference type="NCBIfam" id="TIGR01557">
    <property type="entry name" value="myb_SHAQKYF"/>
    <property type="match status" value="1"/>
</dbReference>
<evidence type="ECO:0000256" key="2">
    <source>
        <dbReference type="ARBA" id="ARBA00006015"/>
    </source>
</evidence>
<dbReference type="GO" id="GO:0003700">
    <property type="term" value="F:DNA-binding transcription factor activity"/>
    <property type="evidence" value="ECO:0007669"/>
    <property type="project" value="UniProtKB-UniRule"/>
</dbReference>
<comment type="similarity">
    <text evidence="2">Belongs to the ARR family. Type-B subfamily.</text>
</comment>
<keyword evidence="3 12" id="KW-0597">Phosphoprotein</keyword>
<dbReference type="PIRSF" id="PIRSF036392">
    <property type="entry name" value="RR_ARR_type-B"/>
    <property type="match status" value="1"/>
</dbReference>
<dbReference type="SUPFAM" id="SSF52172">
    <property type="entry name" value="CheY-like"/>
    <property type="match status" value="1"/>
</dbReference>
<dbReference type="InterPro" id="IPR011006">
    <property type="entry name" value="CheY-like_superfamily"/>
</dbReference>
<dbReference type="SMART" id="SM00448">
    <property type="entry name" value="REC"/>
    <property type="match status" value="1"/>
</dbReference>
<dbReference type="Gene3D" id="1.10.10.60">
    <property type="entry name" value="Homeodomain-like"/>
    <property type="match status" value="1"/>
</dbReference>
<evidence type="ECO:0000259" key="15">
    <source>
        <dbReference type="PROSITE" id="PS51294"/>
    </source>
</evidence>
<dbReference type="PANTHER" id="PTHR43874:SF7">
    <property type="entry name" value="TWO-COMPONENT RESPONSE REGULATOR ARR10"/>
    <property type="match status" value="1"/>
</dbReference>
<evidence type="ECO:0000256" key="3">
    <source>
        <dbReference type="ARBA" id="ARBA00022553"/>
    </source>
</evidence>
<evidence type="ECO:0000259" key="14">
    <source>
        <dbReference type="PROSITE" id="PS50110"/>
    </source>
</evidence>
<organism evidence="16 17">
    <name type="scientific">Rubroshorea leprosula</name>
    <dbReference type="NCBI Taxonomy" id="152421"/>
    <lineage>
        <taxon>Eukaryota</taxon>
        <taxon>Viridiplantae</taxon>
        <taxon>Streptophyta</taxon>
        <taxon>Embryophyta</taxon>
        <taxon>Tracheophyta</taxon>
        <taxon>Spermatophyta</taxon>
        <taxon>Magnoliopsida</taxon>
        <taxon>eudicotyledons</taxon>
        <taxon>Gunneridae</taxon>
        <taxon>Pentapetalae</taxon>
        <taxon>rosids</taxon>
        <taxon>malvids</taxon>
        <taxon>Malvales</taxon>
        <taxon>Dipterocarpaceae</taxon>
        <taxon>Rubroshorea</taxon>
    </lineage>
</organism>
<dbReference type="FunFam" id="1.10.10.60:FF:000007">
    <property type="entry name" value="Two-component response regulator"/>
    <property type="match status" value="1"/>
</dbReference>
<feature type="compositionally biased region" description="Acidic residues" evidence="13">
    <location>
        <begin position="178"/>
        <end position="194"/>
    </location>
</feature>
<comment type="caution">
    <text evidence="16">The sequence shown here is derived from an EMBL/GenBank/DDBJ whole genome shotgun (WGS) entry which is preliminary data.</text>
</comment>
<feature type="domain" description="HTH myb-type" evidence="15">
    <location>
        <begin position="197"/>
        <end position="256"/>
    </location>
</feature>
<evidence type="ECO:0000256" key="12">
    <source>
        <dbReference type="PROSITE-ProRule" id="PRU00169"/>
    </source>
</evidence>
<proteinExistence type="inferred from homology"/>
<dbReference type="InterPro" id="IPR017930">
    <property type="entry name" value="Myb_dom"/>
</dbReference>
<sequence>MTVEQAISEPGDQFPVGMRVLAVDDDPTCLTVLQGLLSRCQYQVTTTSQAIIALKLLRENKNQFDLVISDVHMPDMDGFKLLELVGLEMDLPVIMLSANGDPKLVMKGITHGACDYLLKPVRIEELKNIWQHVVRRKKFDKKDQNASDSQEKNGHNEAGGMGNADQNAKNNKKRKDQDEDEDEEHDENGNDNEDPSAQKKPRVVWTVELHRKFVGAVNQLGVDKAVPKKILELMNVDKLTRENVASHLQKYRLYLKRISCVANQQANLAAALGSADPSYLRMGSLNIQNLNGLGNFHPLSGSDQFHNAAFRSLPPRGMLGRLNTPVGLGMHGLPSSGMIQLGQAKNSGNINNNQNRFNQVMIPGNYNGGILQGMPMSLELDQLQHSKGVKRIEELPTAVDNTTVLPISSSLHDAKLTGCSNNPLLGVTNDPLVLERCPQEPEGTKIFGNQSSVTMASLNSGSSSHLPDLGRCSDNWSSTVLSSGVQPNSFALGDCFQQANLLPGNLSDSVSTITFQSGNISDFSSRSPAPNQLHDSKPDLCGQGVTISRNTGQIVKNVPQEWDGYRQDAPHQSNLICSSMNSSFPTNGIMGSVGQCMDPGNTTFHRNMTLGAIGQSNFVDPLAMKCNVADNPAMETSVNLKPGYLVGQQKPQSRYISNNVGSLEDLASAMMKQEQVKPSGHFGSNPGSFGTCI</sequence>
<evidence type="ECO:0000256" key="10">
    <source>
        <dbReference type="ARBA" id="ARBA00023242"/>
    </source>
</evidence>
<dbReference type="PROSITE" id="PS50110">
    <property type="entry name" value="RESPONSE_REGULATORY"/>
    <property type="match status" value="1"/>
</dbReference>
<dbReference type="PROSITE" id="PS51294">
    <property type="entry name" value="HTH_MYB"/>
    <property type="match status" value="1"/>
</dbReference>
<feature type="region of interest" description="Disordered" evidence="13">
    <location>
        <begin position="140"/>
        <end position="202"/>
    </location>
</feature>
<evidence type="ECO:0000313" key="17">
    <source>
        <dbReference type="Proteomes" id="UP001054252"/>
    </source>
</evidence>
<dbReference type="SUPFAM" id="SSF46689">
    <property type="entry name" value="Homeodomain-like"/>
    <property type="match status" value="1"/>
</dbReference>
<dbReference type="Pfam" id="PF00072">
    <property type="entry name" value="Response_reg"/>
    <property type="match status" value="1"/>
</dbReference>
<dbReference type="InterPro" id="IPR001789">
    <property type="entry name" value="Sig_transdc_resp-reg_receiver"/>
</dbReference>
<keyword evidence="6 11" id="KW-0805">Transcription regulation</keyword>
<evidence type="ECO:0000256" key="8">
    <source>
        <dbReference type="ARBA" id="ARBA00023159"/>
    </source>
</evidence>
<dbReference type="GO" id="GO:0000160">
    <property type="term" value="P:phosphorelay signal transduction system"/>
    <property type="evidence" value="ECO:0007669"/>
    <property type="project" value="UniProtKB-KW"/>
</dbReference>
<keyword evidence="8 11" id="KW-0010">Activator</keyword>
<dbReference type="GO" id="GO:0009736">
    <property type="term" value="P:cytokinin-activated signaling pathway"/>
    <property type="evidence" value="ECO:0007669"/>
    <property type="project" value="UniProtKB-KW"/>
</dbReference>
<protein>
    <recommendedName>
        <fullName evidence="11">Two-component response regulator</fullName>
    </recommendedName>
</protein>
<dbReference type="InterPro" id="IPR006447">
    <property type="entry name" value="Myb_dom_plants"/>
</dbReference>
<dbReference type="EMBL" id="BPVZ01000002">
    <property type="protein sequence ID" value="GKU87348.1"/>
    <property type="molecule type" value="Genomic_DNA"/>
</dbReference>
<name>A0AAV5HES9_9ROSI</name>
<dbReference type="InterPro" id="IPR001005">
    <property type="entry name" value="SANT/Myb"/>
</dbReference>
<reference evidence="16 17" key="1">
    <citation type="journal article" date="2021" name="Commun. Biol.">
        <title>The genome of Shorea leprosula (Dipterocarpaceae) highlights the ecological relevance of drought in aseasonal tropical rainforests.</title>
        <authorList>
            <person name="Ng K.K.S."/>
            <person name="Kobayashi M.J."/>
            <person name="Fawcett J.A."/>
            <person name="Hatakeyama M."/>
            <person name="Paape T."/>
            <person name="Ng C.H."/>
            <person name="Ang C.C."/>
            <person name="Tnah L.H."/>
            <person name="Lee C.T."/>
            <person name="Nishiyama T."/>
            <person name="Sese J."/>
            <person name="O'Brien M.J."/>
            <person name="Copetti D."/>
            <person name="Mohd Noor M.I."/>
            <person name="Ong R.C."/>
            <person name="Putra M."/>
            <person name="Sireger I.Z."/>
            <person name="Indrioko S."/>
            <person name="Kosugi Y."/>
            <person name="Izuno A."/>
            <person name="Isagi Y."/>
            <person name="Lee S.L."/>
            <person name="Shimizu K.K."/>
        </authorList>
    </citation>
    <scope>NUCLEOTIDE SEQUENCE [LARGE SCALE GENOMIC DNA]</scope>
    <source>
        <strain evidence="16">214</strain>
    </source>
</reference>
<feature type="domain" description="Response regulatory" evidence="14">
    <location>
        <begin position="19"/>
        <end position="134"/>
    </location>
</feature>
<evidence type="ECO:0000256" key="6">
    <source>
        <dbReference type="ARBA" id="ARBA00023015"/>
    </source>
</evidence>
<comment type="subcellular location">
    <subcellularLocation>
        <location evidence="1 11">Nucleus</location>
    </subcellularLocation>
</comment>
<dbReference type="AlphaFoldDB" id="A0AAV5HES9"/>
<keyword evidence="10 11" id="KW-0539">Nucleus</keyword>
<dbReference type="Pfam" id="PF00249">
    <property type="entry name" value="Myb_DNA-binding"/>
    <property type="match status" value="1"/>
</dbReference>
<evidence type="ECO:0000256" key="7">
    <source>
        <dbReference type="ARBA" id="ARBA00023125"/>
    </source>
</evidence>
<evidence type="ECO:0000256" key="9">
    <source>
        <dbReference type="ARBA" id="ARBA00023163"/>
    </source>
</evidence>
<dbReference type="InterPro" id="IPR009057">
    <property type="entry name" value="Homeodomain-like_sf"/>
</dbReference>
<evidence type="ECO:0000256" key="5">
    <source>
        <dbReference type="ARBA" id="ARBA00023012"/>
    </source>
</evidence>
<dbReference type="Proteomes" id="UP001054252">
    <property type="component" value="Unassembled WGS sequence"/>
</dbReference>
<gene>
    <name evidence="16" type="ORF">SLEP1_g1760</name>
</gene>
<dbReference type="InterPro" id="IPR017053">
    <property type="entry name" value="Response_reg_B-typ_pln"/>
</dbReference>
<feature type="compositionally biased region" description="Basic and acidic residues" evidence="13">
    <location>
        <begin position="140"/>
        <end position="155"/>
    </location>
</feature>
<keyword evidence="17" id="KW-1185">Reference proteome</keyword>
<keyword evidence="7 11" id="KW-0238">DNA-binding</keyword>
<evidence type="ECO:0000256" key="1">
    <source>
        <dbReference type="ARBA" id="ARBA00004123"/>
    </source>
</evidence>
<evidence type="ECO:0000256" key="4">
    <source>
        <dbReference type="ARBA" id="ARBA00022864"/>
    </source>
</evidence>
<dbReference type="GO" id="GO:0005634">
    <property type="term" value="C:nucleus"/>
    <property type="evidence" value="ECO:0007669"/>
    <property type="project" value="UniProtKB-SubCell"/>
</dbReference>
<dbReference type="InterPro" id="IPR045279">
    <property type="entry name" value="ARR-like"/>
</dbReference>
<evidence type="ECO:0000313" key="16">
    <source>
        <dbReference type="EMBL" id="GKU87348.1"/>
    </source>
</evidence>
<dbReference type="PANTHER" id="PTHR43874">
    <property type="entry name" value="TWO-COMPONENT RESPONSE REGULATOR"/>
    <property type="match status" value="1"/>
</dbReference>
<keyword evidence="9 11" id="KW-0804">Transcription</keyword>
<dbReference type="Gene3D" id="3.40.50.2300">
    <property type="match status" value="1"/>
</dbReference>
<comment type="function">
    <text evidence="11">Transcriptional activator that binds specific DNA sequence.</text>
</comment>
<feature type="modified residue" description="4-aspartylphosphate" evidence="12">
    <location>
        <position position="70"/>
    </location>
</feature>
<keyword evidence="4" id="KW-0932">Cytokinin signaling pathway</keyword>
<dbReference type="GO" id="GO:0003677">
    <property type="term" value="F:DNA binding"/>
    <property type="evidence" value="ECO:0007669"/>
    <property type="project" value="UniProtKB-KW"/>
</dbReference>
<keyword evidence="5 11" id="KW-0902">Two-component regulatory system</keyword>
<evidence type="ECO:0000256" key="13">
    <source>
        <dbReference type="SAM" id="MobiDB-lite"/>
    </source>
</evidence>
<accession>A0AAV5HES9</accession>